<dbReference type="AlphaFoldDB" id="A0A0C2MX59"/>
<dbReference type="FunFam" id="3.40.50.10480:FF:000001">
    <property type="entry name" value="IMP4, U3 small nucleolar ribonucleoprotein"/>
    <property type="match status" value="1"/>
</dbReference>
<evidence type="ECO:0000313" key="2">
    <source>
        <dbReference type="EMBL" id="KII66187.1"/>
    </source>
</evidence>
<dbReference type="InterPro" id="IPR044281">
    <property type="entry name" value="IMP4/RPF1"/>
</dbReference>
<dbReference type="PANTHER" id="PTHR22734">
    <property type="entry name" value="U3 SMALL NUCLEOLAR RIBONUCLEOPROTEIN PROTEIN IMP4"/>
    <property type="match status" value="1"/>
</dbReference>
<dbReference type="OMA" id="IGTMSEQ"/>
<proteinExistence type="predicted"/>
<dbReference type="GO" id="GO:0005654">
    <property type="term" value="C:nucleoplasm"/>
    <property type="evidence" value="ECO:0007669"/>
    <property type="project" value="UniProtKB-ARBA"/>
</dbReference>
<dbReference type="PROSITE" id="PS50833">
    <property type="entry name" value="BRIX"/>
    <property type="match status" value="1"/>
</dbReference>
<sequence>MLRRDIRKRKEYLYMKNKQALEKATMERKTLLRTCLEEGKPIPVELHGCEAEQRKLMMYDDSRATDANGLDNEYRWAGVYDPRIVVTTSRKPSSRLKIFAKEIRLIIPNSQKINRGDMMLEDIVKSCTAAEYSDLILLHETRGNPDCMIVSHLPYGPTAFFTLSNVVMRHDVPNVETMSEAFPHLIFHNFTRPLGKRTMDILKYLFPVPKQDSKRVISFINNSDYISFRNHVFASSPDSRDCQLQEIGPRFEMKLFRIILGTVCQSEADSEWELRPYMNTARKRMFIGEKDERFQLDNM</sequence>
<dbReference type="GO" id="GO:0006364">
    <property type="term" value="P:rRNA processing"/>
    <property type="evidence" value="ECO:0007669"/>
    <property type="project" value="InterPro"/>
</dbReference>
<dbReference type="Gene3D" id="3.40.50.10480">
    <property type="entry name" value="Probable brix-domain ribosomal biogenesis protein"/>
    <property type="match status" value="1"/>
</dbReference>
<dbReference type="GO" id="GO:0042134">
    <property type="term" value="F:rRNA primary transcript binding"/>
    <property type="evidence" value="ECO:0007669"/>
    <property type="project" value="InterPro"/>
</dbReference>
<dbReference type="PANTHER" id="PTHR22734:SF2">
    <property type="entry name" value="U3 SMALL NUCLEOLAR RIBONUCLEOPROTEIN PROTEIN IMP4"/>
    <property type="match status" value="1"/>
</dbReference>
<organism evidence="2 3">
    <name type="scientific">Thelohanellus kitauei</name>
    <name type="common">Myxosporean</name>
    <dbReference type="NCBI Taxonomy" id="669202"/>
    <lineage>
        <taxon>Eukaryota</taxon>
        <taxon>Metazoa</taxon>
        <taxon>Cnidaria</taxon>
        <taxon>Myxozoa</taxon>
        <taxon>Myxosporea</taxon>
        <taxon>Bivalvulida</taxon>
        <taxon>Platysporina</taxon>
        <taxon>Myxobolidae</taxon>
        <taxon>Thelohanellus</taxon>
    </lineage>
</organism>
<gene>
    <name evidence="2" type="ORF">RF11_12010</name>
</gene>
<feature type="domain" description="Brix" evidence="1">
    <location>
        <begin position="82"/>
        <end position="264"/>
    </location>
</feature>
<dbReference type="InterPro" id="IPR007109">
    <property type="entry name" value="Brix"/>
</dbReference>
<accession>A0A0C2MX59</accession>
<dbReference type="Pfam" id="PF04427">
    <property type="entry name" value="Brix"/>
    <property type="match status" value="1"/>
</dbReference>
<dbReference type="GO" id="GO:0042274">
    <property type="term" value="P:ribosomal small subunit biogenesis"/>
    <property type="evidence" value="ECO:0007669"/>
    <property type="project" value="UniProtKB-ARBA"/>
</dbReference>
<dbReference type="GO" id="GO:0030515">
    <property type="term" value="F:snoRNA binding"/>
    <property type="evidence" value="ECO:0007669"/>
    <property type="project" value="TreeGrafter"/>
</dbReference>
<keyword evidence="3" id="KW-1185">Reference proteome</keyword>
<reference evidence="2 3" key="1">
    <citation type="journal article" date="2014" name="Genome Biol. Evol.">
        <title>The genome of the myxosporean Thelohanellus kitauei shows adaptations to nutrient acquisition within its fish host.</title>
        <authorList>
            <person name="Yang Y."/>
            <person name="Xiong J."/>
            <person name="Zhou Z."/>
            <person name="Huo F."/>
            <person name="Miao W."/>
            <person name="Ran C."/>
            <person name="Liu Y."/>
            <person name="Zhang J."/>
            <person name="Feng J."/>
            <person name="Wang M."/>
            <person name="Wang M."/>
            <person name="Wang L."/>
            <person name="Yao B."/>
        </authorList>
    </citation>
    <scope>NUCLEOTIDE SEQUENCE [LARGE SCALE GENOMIC DNA]</scope>
    <source>
        <strain evidence="2">Wuqing</strain>
    </source>
</reference>
<dbReference type="SMART" id="SM00879">
    <property type="entry name" value="Brix"/>
    <property type="match status" value="1"/>
</dbReference>
<dbReference type="Proteomes" id="UP000031668">
    <property type="component" value="Unassembled WGS sequence"/>
</dbReference>
<dbReference type="GO" id="GO:0032040">
    <property type="term" value="C:small-subunit processome"/>
    <property type="evidence" value="ECO:0007669"/>
    <property type="project" value="TreeGrafter"/>
</dbReference>
<comment type="caution">
    <text evidence="2">The sequence shown here is derived from an EMBL/GenBank/DDBJ whole genome shotgun (WGS) entry which is preliminary data.</text>
</comment>
<name>A0A0C2MX59_THEKT</name>
<evidence type="ECO:0000259" key="1">
    <source>
        <dbReference type="PROSITE" id="PS50833"/>
    </source>
</evidence>
<dbReference type="EMBL" id="JWZT01003604">
    <property type="protein sequence ID" value="KII66187.1"/>
    <property type="molecule type" value="Genomic_DNA"/>
</dbReference>
<protein>
    <submittedName>
        <fullName evidence="2">U3 small nucleolar ribonucleoprotein IMP4</fullName>
    </submittedName>
</protein>
<keyword evidence="2" id="KW-0687">Ribonucleoprotein</keyword>
<dbReference type="GO" id="GO:0034457">
    <property type="term" value="C:Mpp10 complex"/>
    <property type="evidence" value="ECO:0007669"/>
    <property type="project" value="UniProtKB-ARBA"/>
</dbReference>
<evidence type="ECO:0000313" key="3">
    <source>
        <dbReference type="Proteomes" id="UP000031668"/>
    </source>
</evidence>
<dbReference type="SUPFAM" id="SSF52954">
    <property type="entry name" value="Class II aaRS ABD-related"/>
    <property type="match status" value="1"/>
</dbReference>
<dbReference type="OrthoDB" id="10253204at2759"/>